<keyword evidence="2" id="KW-1185">Reference proteome</keyword>
<dbReference type="EMBL" id="BRZA01000002">
    <property type="protein sequence ID" value="GLC88787.1"/>
    <property type="molecule type" value="Genomic_DNA"/>
</dbReference>
<comment type="caution">
    <text evidence="1">The sequence shown here is derived from an EMBL/GenBank/DDBJ whole genome shotgun (WGS) entry which is preliminary data.</text>
</comment>
<protein>
    <submittedName>
        <fullName evidence="1">Uncharacterized protein</fullName>
    </submittedName>
</protein>
<organism evidence="1 2">
    <name type="scientific">Lysinibacillus piscis</name>
    <dbReference type="NCBI Taxonomy" id="2518931"/>
    <lineage>
        <taxon>Bacteria</taxon>
        <taxon>Bacillati</taxon>
        <taxon>Bacillota</taxon>
        <taxon>Bacilli</taxon>
        <taxon>Bacillales</taxon>
        <taxon>Bacillaceae</taxon>
        <taxon>Lysinibacillus</taxon>
    </lineage>
</organism>
<dbReference type="Proteomes" id="UP001065593">
    <property type="component" value="Unassembled WGS sequence"/>
</dbReference>
<gene>
    <name evidence="1" type="ORF">LYSBPC_19140</name>
</gene>
<name>A0ABQ5NKF8_9BACI</name>
<sequence>MYGKIKFYEAHIVMYDFYSSSENRIKYIREHNLWHMKLEVQLNNDANTKFKYVLTIVYKSNTDNLQNIIIMYDQYQLGTWIIDQNENRSDGFSTHKTVIYTNNKEETNFELTKQSEIPYTIYWNDDHATFVLHNQP</sequence>
<evidence type="ECO:0000313" key="1">
    <source>
        <dbReference type="EMBL" id="GLC88787.1"/>
    </source>
</evidence>
<reference evidence="1" key="1">
    <citation type="submission" date="2022-08" db="EMBL/GenBank/DDBJ databases">
        <title>Draft genome sequence of Lysinibacillus sp. strain KH24.</title>
        <authorList>
            <person name="Kanbe H."/>
            <person name="Itoh H."/>
        </authorList>
    </citation>
    <scope>NUCLEOTIDE SEQUENCE</scope>
    <source>
        <strain evidence="1">KH24</strain>
    </source>
</reference>
<proteinExistence type="predicted"/>
<evidence type="ECO:0000313" key="2">
    <source>
        <dbReference type="Proteomes" id="UP001065593"/>
    </source>
</evidence>
<accession>A0ABQ5NKF8</accession>